<name>X1LF86_9ZZZZ</name>
<protein>
    <recommendedName>
        <fullName evidence="5">Thioredoxin domain-containing protein</fullName>
    </recommendedName>
</protein>
<dbReference type="PROSITE" id="PS51352">
    <property type="entry name" value="THIOREDOXIN_2"/>
    <property type="match status" value="1"/>
</dbReference>
<dbReference type="NCBIfam" id="TIGR01068">
    <property type="entry name" value="thioredoxin"/>
    <property type="match status" value="1"/>
</dbReference>
<evidence type="ECO:0000313" key="6">
    <source>
        <dbReference type="EMBL" id="GAI17952.1"/>
    </source>
</evidence>
<dbReference type="EMBL" id="BARV01006937">
    <property type="protein sequence ID" value="GAI17952.1"/>
    <property type="molecule type" value="Genomic_DNA"/>
</dbReference>
<dbReference type="GO" id="GO:0045454">
    <property type="term" value="P:cell redox homeostasis"/>
    <property type="evidence" value="ECO:0007669"/>
    <property type="project" value="TreeGrafter"/>
</dbReference>
<dbReference type="GO" id="GO:0015035">
    <property type="term" value="F:protein-disulfide reductase activity"/>
    <property type="evidence" value="ECO:0007669"/>
    <property type="project" value="InterPro"/>
</dbReference>
<dbReference type="AlphaFoldDB" id="X1LF86"/>
<reference evidence="6" key="1">
    <citation type="journal article" date="2014" name="Front. Microbiol.">
        <title>High frequency of phylogenetically diverse reductive dehalogenase-homologous genes in deep subseafloor sedimentary metagenomes.</title>
        <authorList>
            <person name="Kawai M."/>
            <person name="Futagami T."/>
            <person name="Toyoda A."/>
            <person name="Takaki Y."/>
            <person name="Nishi S."/>
            <person name="Hori S."/>
            <person name="Arai W."/>
            <person name="Tsubouchi T."/>
            <person name="Morono Y."/>
            <person name="Uchiyama I."/>
            <person name="Ito T."/>
            <person name="Fujiyama A."/>
            <person name="Inagaki F."/>
            <person name="Takami H."/>
        </authorList>
    </citation>
    <scope>NUCLEOTIDE SEQUENCE</scope>
    <source>
        <strain evidence="6">Expedition CK06-06</strain>
    </source>
</reference>
<dbReference type="GO" id="GO:0005829">
    <property type="term" value="C:cytosol"/>
    <property type="evidence" value="ECO:0007669"/>
    <property type="project" value="TreeGrafter"/>
</dbReference>
<dbReference type="InterPro" id="IPR036249">
    <property type="entry name" value="Thioredoxin-like_sf"/>
</dbReference>
<evidence type="ECO:0000256" key="3">
    <source>
        <dbReference type="ARBA" id="ARBA00023157"/>
    </source>
</evidence>
<dbReference type="Pfam" id="PF00085">
    <property type="entry name" value="Thioredoxin"/>
    <property type="match status" value="1"/>
</dbReference>
<dbReference type="SUPFAM" id="SSF52833">
    <property type="entry name" value="Thioredoxin-like"/>
    <property type="match status" value="1"/>
</dbReference>
<dbReference type="InterPro" id="IPR058493">
    <property type="entry name" value="DUF8180"/>
</dbReference>
<gene>
    <name evidence="6" type="ORF">S06H3_14194</name>
</gene>
<comment type="caution">
    <text evidence="6">The sequence shown here is derived from an EMBL/GenBank/DDBJ whole genome shotgun (WGS) entry which is preliminary data.</text>
</comment>
<evidence type="ECO:0000259" key="5">
    <source>
        <dbReference type="PROSITE" id="PS51352"/>
    </source>
</evidence>
<accession>X1LF86</accession>
<dbReference type="Gene3D" id="3.40.30.10">
    <property type="entry name" value="Glutaredoxin"/>
    <property type="match status" value="1"/>
</dbReference>
<keyword evidence="2" id="KW-0249">Electron transport</keyword>
<dbReference type="Pfam" id="PF26551">
    <property type="entry name" value="DUF8180"/>
    <property type="match status" value="1"/>
</dbReference>
<sequence length="177" mass="20557">MSKVVEVTDRDFEEEVLGSNIPTEVDFWAPWCGPCHMVSPIYDKLSEEYDGRFKFCKMNVDENPQTAMKYQIMSIPMQMYFADGQKVDEILGAVPEHTIRTMVEGILKNFPTDERGKLKVLLTSWVEHNKQDSEKFRKWTENAKNAETDPIYSSILRAAQEMEKANERLSQLLIELQ</sequence>
<dbReference type="PANTHER" id="PTHR45663:SF11">
    <property type="entry name" value="GEO12009P1"/>
    <property type="match status" value="1"/>
</dbReference>
<evidence type="ECO:0000256" key="4">
    <source>
        <dbReference type="ARBA" id="ARBA00023284"/>
    </source>
</evidence>
<keyword evidence="3" id="KW-1015">Disulfide bond</keyword>
<dbReference type="InterPro" id="IPR005746">
    <property type="entry name" value="Thioredoxin"/>
</dbReference>
<feature type="domain" description="Thioredoxin" evidence="5">
    <location>
        <begin position="1"/>
        <end position="108"/>
    </location>
</feature>
<dbReference type="CDD" id="cd02947">
    <property type="entry name" value="TRX_family"/>
    <property type="match status" value="1"/>
</dbReference>
<evidence type="ECO:0000256" key="2">
    <source>
        <dbReference type="ARBA" id="ARBA00022982"/>
    </source>
</evidence>
<keyword evidence="1" id="KW-0813">Transport</keyword>
<evidence type="ECO:0000256" key="1">
    <source>
        <dbReference type="ARBA" id="ARBA00022448"/>
    </source>
</evidence>
<dbReference type="FunFam" id="3.40.30.10:FF:000001">
    <property type="entry name" value="Thioredoxin"/>
    <property type="match status" value="1"/>
</dbReference>
<proteinExistence type="predicted"/>
<organism evidence="6">
    <name type="scientific">marine sediment metagenome</name>
    <dbReference type="NCBI Taxonomy" id="412755"/>
    <lineage>
        <taxon>unclassified sequences</taxon>
        <taxon>metagenomes</taxon>
        <taxon>ecological metagenomes</taxon>
    </lineage>
</organism>
<dbReference type="PANTHER" id="PTHR45663">
    <property type="entry name" value="GEO12009P1"/>
    <property type="match status" value="1"/>
</dbReference>
<dbReference type="InterPro" id="IPR013766">
    <property type="entry name" value="Thioredoxin_domain"/>
</dbReference>
<keyword evidence="4" id="KW-0676">Redox-active center</keyword>